<dbReference type="RefSeq" id="WP_165010105.1">
    <property type="nucleotide sequence ID" value="NZ_CP064954.1"/>
</dbReference>
<proteinExistence type="inferred from homology"/>
<feature type="domain" description="DNA methylase N-4/N-6" evidence="6">
    <location>
        <begin position="89"/>
        <end position="358"/>
    </location>
</feature>
<dbReference type="EMBL" id="CP064954">
    <property type="protein sequence ID" value="QPK78792.1"/>
    <property type="molecule type" value="Genomic_DNA"/>
</dbReference>
<evidence type="ECO:0000256" key="4">
    <source>
        <dbReference type="ARBA" id="ARBA00022691"/>
    </source>
</evidence>
<dbReference type="InterPro" id="IPR002052">
    <property type="entry name" value="DNA_methylase_N6_adenine_CS"/>
</dbReference>
<keyword evidence="8" id="KW-1185">Reference proteome</keyword>
<organism evidence="7 8">
    <name type="scientific">Corynebacterium lizhenjunii</name>
    <dbReference type="NCBI Taxonomy" id="2709394"/>
    <lineage>
        <taxon>Bacteria</taxon>
        <taxon>Bacillati</taxon>
        <taxon>Actinomycetota</taxon>
        <taxon>Actinomycetes</taxon>
        <taxon>Mycobacteriales</taxon>
        <taxon>Corynebacteriaceae</taxon>
        <taxon>Corynebacterium</taxon>
    </lineage>
</organism>
<dbReference type="KEGG" id="cliz:G7Y31_09655"/>
<evidence type="ECO:0000259" key="6">
    <source>
        <dbReference type="Pfam" id="PF01555"/>
    </source>
</evidence>
<dbReference type="SUPFAM" id="SSF53335">
    <property type="entry name" value="S-adenosyl-L-methionine-dependent methyltransferases"/>
    <property type="match status" value="1"/>
</dbReference>
<evidence type="ECO:0000313" key="8">
    <source>
        <dbReference type="Proteomes" id="UP000594681"/>
    </source>
</evidence>
<protein>
    <submittedName>
        <fullName evidence="7">Site-specific DNA-methyltransferase</fullName>
    </submittedName>
</protein>
<dbReference type="PRINTS" id="PR00506">
    <property type="entry name" value="D21N6MTFRASE"/>
</dbReference>
<evidence type="ECO:0000256" key="2">
    <source>
        <dbReference type="ARBA" id="ARBA00022603"/>
    </source>
</evidence>
<dbReference type="InterPro" id="IPR002295">
    <property type="entry name" value="N4/N6-MTase_EcoPI_Mod-like"/>
</dbReference>
<dbReference type="AlphaFoldDB" id="A0A7T0PBJ7"/>
<evidence type="ECO:0000256" key="3">
    <source>
        <dbReference type="ARBA" id="ARBA00022679"/>
    </source>
</evidence>
<dbReference type="Gene3D" id="3.40.50.150">
    <property type="entry name" value="Vaccinia Virus protein VP39"/>
    <property type="match status" value="1"/>
</dbReference>
<dbReference type="PROSITE" id="PS00092">
    <property type="entry name" value="N6_MTASE"/>
    <property type="match status" value="1"/>
</dbReference>
<feature type="region of interest" description="Disordered" evidence="5">
    <location>
        <begin position="38"/>
        <end position="59"/>
    </location>
</feature>
<keyword evidence="4" id="KW-0949">S-adenosyl-L-methionine</keyword>
<evidence type="ECO:0000256" key="5">
    <source>
        <dbReference type="SAM" id="MobiDB-lite"/>
    </source>
</evidence>
<accession>A0A7T0PBJ7</accession>
<dbReference type="Pfam" id="PF01555">
    <property type="entry name" value="N6_N4_Mtase"/>
    <property type="match status" value="1"/>
</dbReference>
<dbReference type="InterPro" id="IPR002941">
    <property type="entry name" value="DNA_methylase_N4/N6"/>
</dbReference>
<dbReference type="REBASE" id="490843">
    <property type="entry name" value="M.CspZJ599ORF9655P"/>
</dbReference>
<dbReference type="GO" id="GO:0008170">
    <property type="term" value="F:N-methyltransferase activity"/>
    <property type="evidence" value="ECO:0007669"/>
    <property type="project" value="InterPro"/>
</dbReference>
<name>A0A7T0PBJ7_9CORY</name>
<keyword evidence="2 7" id="KW-0489">Methyltransferase</keyword>
<sequence length="474" mass="52009">MTKSLLFALPEILAQARQDADRAVELAAERTVELAAERTVERTTNSVAEGDEAEPPRSAHTSIVPGTIFWGDNLTALAQLIAAGQAGTVDCIYIDPPFNSGANYQATVTVRAAGKTVRIARPAYSDTWSDGSAGFMAMLAPRLILMHKLLAPTGTLLLHTDWHVGHYVRVLLDEVFGRNNFINEIIWRYGKMSLTTHRFPQNHDTIFAYGRSANAYFQPQAGADSEYRNRYAGWLRDERLYWADAKDSQDKLIARRARKLERELGRPLIDEDVLFDFRQEFKLQDDVFYDISIIKGNAAEKLGYDTQKPERLLERLLEATCPPGGLVADFFGGSGTTAAVAQRTGRRWITGDSGHSAVALMRQRLGVDATQVVELDTPATLPTGVLHARASVDADGNVQVELQSYVLDPAALGLDATNARRLEKVLATDPLALISSYSVQPVAATQPGSRQVRVSAVDVFGVRSNTLVDVPAKD</sequence>
<dbReference type="GO" id="GO:0003677">
    <property type="term" value="F:DNA binding"/>
    <property type="evidence" value="ECO:0007669"/>
    <property type="project" value="InterPro"/>
</dbReference>
<keyword evidence="3 7" id="KW-0808">Transferase</keyword>
<gene>
    <name evidence="7" type="ORF">G7Y31_09655</name>
</gene>
<dbReference type="Proteomes" id="UP000594681">
    <property type="component" value="Chromosome"/>
</dbReference>
<dbReference type="GO" id="GO:0032259">
    <property type="term" value="P:methylation"/>
    <property type="evidence" value="ECO:0007669"/>
    <property type="project" value="UniProtKB-KW"/>
</dbReference>
<evidence type="ECO:0000313" key="7">
    <source>
        <dbReference type="EMBL" id="QPK78792.1"/>
    </source>
</evidence>
<reference evidence="7 8" key="1">
    <citation type="submission" date="2020-11" db="EMBL/GenBank/DDBJ databases">
        <title>Corynebacterium sp. ZJ-599.</title>
        <authorList>
            <person name="Zhou J."/>
        </authorList>
    </citation>
    <scope>NUCLEOTIDE SEQUENCE [LARGE SCALE GENOMIC DNA]</scope>
    <source>
        <strain evidence="7 8">ZJ-599</strain>
    </source>
</reference>
<evidence type="ECO:0000256" key="1">
    <source>
        <dbReference type="ARBA" id="ARBA00006594"/>
    </source>
</evidence>
<dbReference type="InterPro" id="IPR029063">
    <property type="entry name" value="SAM-dependent_MTases_sf"/>
</dbReference>
<comment type="similarity">
    <text evidence="1">Belongs to the N(4)/N(6)-methyltransferase family.</text>
</comment>